<evidence type="ECO:0000256" key="3">
    <source>
        <dbReference type="ARBA" id="ARBA00022827"/>
    </source>
</evidence>
<dbReference type="EMBL" id="JRPC02000006">
    <property type="protein sequence ID" value="TLE16464.1"/>
    <property type="molecule type" value="Genomic_DNA"/>
</dbReference>
<dbReference type="InterPro" id="IPR023166">
    <property type="entry name" value="BaiN-like_dom_sf"/>
</dbReference>
<dbReference type="InterPro" id="IPR036188">
    <property type="entry name" value="FAD/NAD-bd_sf"/>
</dbReference>
<dbReference type="InterPro" id="IPR004792">
    <property type="entry name" value="BaiN-like"/>
</dbReference>
<evidence type="ECO:0000259" key="4">
    <source>
        <dbReference type="Pfam" id="PF22780"/>
    </source>
</evidence>
<dbReference type="Gene3D" id="1.10.8.260">
    <property type="entry name" value="HI0933 insert domain-like"/>
    <property type="match status" value="1"/>
</dbReference>
<dbReference type="Gene3D" id="3.50.50.60">
    <property type="entry name" value="FAD/NAD(P)-binding domain"/>
    <property type="match status" value="1"/>
</dbReference>
<proteinExistence type="predicted"/>
<reference evidence="5 6" key="1">
    <citation type="journal article" date="2014" name="Genome Announc.">
        <title>Draft genome sequences of eight enterohepatic helicobacter species isolated from both laboratory and wild rodents.</title>
        <authorList>
            <person name="Sheh A."/>
            <person name="Shen Z."/>
            <person name="Fox J.G."/>
        </authorList>
    </citation>
    <scope>NUCLEOTIDE SEQUENCE [LARGE SCALE GENOMIC DNA]</scope>
    <source>
        <strain evidence="5 6">MIT-03-7007</strain>
    </source>
</reference>
<keyword evidence="2" id="KW-0285">Flavoprotein</keyword>
<accession>A0A4U8UFS8</accession>
<evidence type="ECO:0000313" key="6">
    <source>
        <dbReference type="Proteomes" id="UP000029920"/>
    </source>
</evidence>
<dbReference type="Gene3D" id="2.40.30.10">
    <property type="entry name" value="Translation factors"/>
    <property type="match status" value="1"/>
</dbReference>
<keyword evidence="3" id="KW-0274">FAD</keyword>
<name>A0A4U8UFS8_9HELI</name>
<protein>
    <recommendedName>
        <fullName evidence="4">RsdA/BaiN/AoA(So)-like insert domain-containing protein</fullName>
    </recommendedName>
</protein>
<dbReference type="AlphaFoldDB" id="A0A4U8UFS8"/>
<feature type="domain" description="RsdA/BaiN/AoA(So)-like insert" evidence="4">
    <location>
        <begin position="19"/>
        <end position="138"/>
    </location>
</feature>
<dbReference type="Pfam" id="PF22780">
    <property type="entry name" value="HI0933_like_1st"/>
    <property type="match status" value="1"/>
</dbReference>
<dbReference type="Proteomes" id="UP000029920">
    <property type="component" value="Unassembled WGS sequence"/>
</dbReference>
<dbReference type="SUPFAM" id="SSF160996">
    <property type="entry name" value="HI0933 insert domain-like"/>
    <property type="match status" value="1"/>
</dbReference>
<evidence type="ECO:0000313" key="5">
    <source>
        <dbReference type="EMBL" id="TLE16464.1"/>
    </source>
</evidence>
<evidence type="ECO:0000256" key="2">
    <source>
        <dbReference type="ARBA" id="ARBA00022630"/>
    </source>
</evidence>
<evidence type="ECO:0000256" key="1">
    <source>
        <dbReference type="ARBA" id="ARBA00001974"/>
    </source>
</evidence>
<dbReference type="InterPro" id="IPR055178">
    <property type="entry name" value="RsdA/BaiN/AoA(So)-like_dom"/>
</dbReference>
<comment type="caution">
    <text evidence="5">The sequence shown here is derived from an EMBL/GenBank/DDBJ whole genome shotgun (WGS) entry which is preliminary data.</text>
</comment>
<dbReference type="PANTHER" id="PTHR42887">
    <property type="entry name" value="OS12G0638800 PROTEIN"/>
    <property type="match status" value="1"/>
</dbReference>
<sequence>MQCFNIFVAFFFLNFKRVPKKEVSDDLLFTAYGVLGFGILDISSQVEELQDNVLIVDFLPNFDEIFLEQMVLKLHKNFPQRSLLQILNGFLPPKFVKVFIGVLNIKQCDRKSIKKLIFHLKNWGLKNPKLQGFENAEVSGGGISASSVNIDTLESKTICGLYIMVKCLML</sequence>
<dbReference type="PANTHER" id="PTHR42887:SF2">
    <property type="entry name" value="OS12G0638800 PROTEIN"/>
    <property type="match status" value="1"/>
</dbReference>
<comment type="cofactor">
    <cofactor evidence="1">
        <name>FAD</name>
        <dbReference type="ChEBI" id="CHEBI:57692"/>
    </cofactor>
</comment>
<gene>
    <name evidence="5" type="ORF">LS72_003220</name>
</gene>
<organism evidence="5 6">
    <name type="scientific">Helicobacter apodemus</name>
    <dbReference type="NCBI Taxonomy" id="135569"/>
    <lineage>
        <taxon>Bacteria</taxon>
        <taxon>Pseudomonadati</taxon>
        <taxon>Campylobacterota</taxon>
        <taxon>Epsilonproteobacteria</taxon>
        <taxon>Campylobacterales</taxon>
        <taxon>Helicobacteraceae</taxon>
        <taxon>Helicobacter</taxon>
    </lineage>
</organism>
<keyword evidence="6" id="KW-1185">Reference proteome</keyword>